<accession>A0ABP4FVI2</accession>
<dbReference type="SUPFAM" id="SSF56219">
    <property type="entry name" value="DNase I-like"/>
    <property type="match status" value="1"/>
</dbReference>
<organism evidence="4 5">
    <name type="scientific">Prauserella alba</name>
    <dbReference type="NCBI Taxonomy" id="176898"/>
    <lineage>
        <taxon>Bacteria</taxon>
        <taxon>Bacillati</taxon>
        <taxon>Actinomycetota</taxon>
        <taxon>Actinomycetes</taxon>
        <taxon>Pseudonocardiales</taxon>
        <taxon>Pseudonocardiaceae</taxon>
        <taxon>Prauserella</taxon>
    </lineage>
</organism>
<evidence type="ECO:0000256" key="2">
    <source>
        <dbReference type="SAM" id="SignalP"/>
    </source>
</evidence>
<gene>
    <name evidence="4" type="ORF">GCM10009675_16500</name>
</gene>
<feature type="signal peptide" evidence="2">
    <location>
        <begin position="1"/>
        <end position="35"/>
    </location>
</feature>
<dbReference type="Pfam" id="PF03372">
    <property type="entry name" value="Exo_endo_phos"/>
    <property type="match status" value="1"/>
</dbReference>
<proteinExistence type="predicted"/>
<feature type="chain" id="PRO_5046218745" evidence="2">
    <location>
        <begin position="36"/>
        <end position="637"/>
    </location>
</feature>
<protein>
    <submittedName>
        <fullName evidence="4">Endonuclease/exonuclease/phosphatase family protein</fullName>
    </submittedName>
</protein>
<keyword evidence="2" id="KW-0732">Signal</keyword>
<dbReference type="InterPro" id="IPR036691">
    <property type="entry name" value="Endo/exonu/phosph_ase_sf"/>
</dbReference>
<dbReference type="PANTHER" id="PTHR42834">
    <property type="entry name" value="ENDONUCLEASE/EXONUCLEASE/PHOSPHATASE FAMILY PROTEIN (AFU_ORTHOLOGUE AFUA_3G09210)"/>
    <property type="match status" value="1"/>
</dbReference>
<feature type="region of interest" description="Disordered" evidence="1">
    <location>
        <begin position="486"/>
        <end position="509"/>
    </location>
</feature>
<dbReference type="Gene3D" id="3.60.10.10">
    <property type="entry name" value="Endonuclease/exonuclease/phosphatase"/>
    <property type="match status" value="1"/>
</dbReference>
<reference evidence="5" key="1">
    <citation type="journal article" date="2019" name="Int. J. Syst. Evol. Microbiol.">
        <title>The Global Catalogue of Microorganisms (GCM) 10K type strain sequencing project: providing services to taxonomists for standard genome sequencing and annotation.</title>
        <authorList>
            <consortium name="The Broad Institute Genomics Platform"/>
            <consortium name="The Broad Institute Genome Sequencing Center for Infectious Disease"/>
            <person name="Wu L."/>
            <person name="Ma J."/>
        </authorList>
    </citation>
    <scope>NUCLEOTIDE SEQUENCE [LARGE SCALE GENOMIC DNA]</scope>
    <source>
        <strain evidence="5">JCM 13022</strain>
    </source>
</reference>
<keyword evidence="4" id="KW-0378">Hydrolase</keyword>
<dbReference type="CDD" id="cd10283">
    <property type="entry name" value="MnuA_DNase1-like"/>
    <property type="match status" value="1"/>
</dbReference>
<dbReference type="EMBL" id="BAAALM010000005">
    <property type="protein sequence ID" value="GAA1200803.1"/>
    <property type="molecule type" value="Genomic_DNA"/>
</dbReference>
<name>A0ABP4FVI2_9PSEU</name>
<dbReference type="CDD" id="cd04486">
    <property type="entry name" value="YhcR_OBF_like"/>
    <property type="match status" value="1"/>
</dbReference>
<keyword evidence="4" id="KW-0255">Endonuclease</keyword>
<evidence type="ECO:0000313" key="4">
    <source>
        <dbReference type="EMBL" id="GAA1200803.1"/>
    </source>
</evidence>
<sequence>MRAVTAFSRRATRVVSALSATAVAGSLALGTPASAEPQSTPQAADDTRIHDVQGTGRLSPMDGETVTVPGVVTAKRQFGSVRGFWVQDPRPDDDPRTSEALFVYNGDETPDVAVGDEVSVTGEVGEYRPQGQDSAYQSSTQLTGAEWTVDSSGNELPEAVELTPDTVPETLAPEEGNLDELELRPDKYALDFWESHEGERISVADAPLVSRSTDYNELYVTTKPGQNRTPRGGVVYGGYDEGNTGRLKIESLIPFSERPFPTANVGDTLTGTTAGPLEYDRFGGYTLQATELGEVESGGLERETTRKQHPSELSVATYNVENLSGVDEQAKFDDLAGGIVDRLRSPDIVTLEEIQDNNGADGNGDGVVAADETLDRFVEAIEAAGGPTYEYRQIDPQDLTDGGQPGGNIRVGFLFNPERVSFVDREGGDATTAVDVEKTRRGTAKLSVSPGRIDPQHEAWDDSRKPLVGEFEFRGRTVFVVANHFASKGGDEPTHGRFQPPTRSSEEQRHKQAEVVRGFVDDVQRVQPNANVVVAGDLNDFQFSETLGTLTEGGALTSLIDTLPPGEQYSYVYEGNSQVLDHILVSDSLRRVDYDVVHINAEFAEQASDHDPQIVRFTPSAGHFLDYWDWFWSRFGR</sequence>
<dbReference type="PANTHER" id="PTHR42834:SF1">
    <property type="entry name" value="ENDONUCLEASE_EXONUCLEASE_PHOSPHATASE FAMILY PROTEIN (AFU_ORTHOLOGUE AFUA_3G09210)"/>
    <property type="match status" value="1"/>
</dbReference>
<comment type="caution">
    <text evidence="4">The sequence shown here is derived from an EMBL/GenBank/DDBJ whole genome shotgun (WGS) entry which is preliminary data.</text>
</comment>
<evidence type="ECO:0000259" key="3">
    <source>
        <dbReference type="Pfam" id="PF03372"/>
    </source>
</evidence>
<keyword evidence="4" id="KW-0540">Nuclease</keyword>
<keyword evidence="5" id="KW-1185">Reference proteome</keyword>
<feature type="domain" description="Endonuclease/exonuclease/phosphatase" evidence="3">
    <location>
        <begin position="316"/>
        <end position="610"/>
    </location>
</feature>
<evidence type="ECO:0000256" key="1">
    <source>
        <dbReference type="SAM" id="MobiDB-lite"/>
    </source>
</evidence>
<dbReference type="InterPro" id="IPR005135">
    <property type="entry name" value="Endo/exonuclease/phosphatase"/>
</dbReference>
<dbReference type="Proteomes" id="UP001500467">
    <property type="component" value="Unassembled WGS sequence"/>
</dbReference>
<evidence type="ECO:0000313" key="5">
    <source>
        <dbReference type="Proteomes" id="UP001500467"/>
    </source>
</evidence>
<dbReference type="GO" id="GO:0004519">
    <property type="term" value="F:endonuclease activity"/>
    <property type="evidence" value="ECO:0007669"/>
    <property type="project" value="UniProtKB-KW"/>
</dbReference>